<dbReference type="GO" id="GO:0015627">
    <property type="term" value="C:type II protein secretion system complex"/>
    <property type="evidence" value="ECO:0007669"/>
    <property type="project" value="InterPro"/>
</dbReference>
<keyword evidence="2" id="KW-0472">Membrane</keyword>
<dbReference type="PRINTS" id="PR00813">
    <property type="entry name" value="BCTERIALGSPG"/>
</dbReference>
<reference evidence="3 4" key="1">
    <citation type="submission" date="2020-03" db="EMBL/GenBank/DDBJ databases">
        <authorList>
            <person name="Zhu W."/>
        </authorList>
    </citation>
    <scope>NUCLEOTIDE SEQUENCE [LARGE SCALE GENOMIC DNA]</scope>
    <source>
        <strain evidence="3 4">323-1</strain>
    </source>
</reference>
<dbReference type="KEGG" id="asha:G8E00_14300"/>
<dbReference type="RefSeq" id="WP_166225678.1">
    <property type="nucleotide sequence ID" value="NZ_CP049801.1"/>
</dbReference>
<gene>
    <name evidence="3" type="ORF">G8E00_14300</name>
</gene>
<dbReference type="NCBIfam" id="TIGR02532">
    <property type="entry name" value="IV_pilin_GFxxxE"/>
    <property type="match status" value="1"/>
</dbReference>
<dbReference type="PROSITE" id="PS00409">
    <property type="entry name" value="PROKAR_NTER_METHYL"/>
    <property type="match status" value="1"/>
</dbReference>
<proteinExistence type="predicted"/>
<dbReference type="InterPro" id="IPR031982">
    <property type="entry name" value="PilE-like"/>
</dbReference>
<dbReference type="InterPro" id="IPR045584">
    <property type="entry name" value="Pilin-like"/>
</dbReference>
<dbReference type="PANTHER" id="PTHR30093:SF47">
    <property type="entry name" value="TYPE IV PILUS NON-CORE MINOR PILIN PILE"/>
    <property type="match status" value="1"/>
</dbReference>
<organism evidence="3 4">
    <name type="scientific">Acinetobacter shaoyimingii</name>
    <dbReference type="NCBI Taxonomy" id="2715164"/>
    <lineage>
        <taxon>Bacteria</taxon>
        <taxon>Pseudomonadati</taxon>
        <taxon>Pseudomonadota</taxon>
        <taxon>Gammaproteobacteria</taxon>
        <taxon>Moraxellales</taxon>
        <taxon>Moraxellaceae</taxon>
        <taxon>Acinetobacter</taxon>
    </lineage>
</organism>
<dbReference type="GO" id="GO:0015628">
    <property type="term" value="P:protein secretion by the type II secretion system"/>
    <property type="evidence" value="ECO:0007669"/>
    <property type="project" value="InterPro"/>
</dbReference>
<evidence type="ECO:0000256" key="1">
    <source>
        <dbReference type="ARBA" id="ARBA00022481"/>
    </source>
</evidence>
<dbReference type="GO" id="GO:0043683">
    <property type="term" value="P:type IV pilus assembly"/>
    <property type="evidence" value="ECO:0007669"/>
    <property type="project" value="InterPro"/>
</dbReference>
<keyword evidence="4" id="KW-1185">Reference proteome</keyword>
<evidence type="ECO:0000256" key="2">
    <source>
        <dbReference type="SAM" id="Phobius"/>
    </source>
</evidence>
<dbReference type="Pfam" id="PF16732">
    <property type="entry name" value="ComP_DUS"/>
    <property type="match status" value="1"/>
</dbReference>
<keyword evidence="2" id="KW-1133">Transmembrane helix</keyword>
<dbReference type="InterPro" id="IPR000983">
    <property type="entry name" value="Bac_GSPG_pilin"/>
</dbReference>
<sequence length="175" mass="19771">MSKQINQIHNKIMTNVSLKGFTLVELMIVTFVIAILMAITLPAYQSYTRKAARAQAQQEILKLAEQLERHRVKNYTYQGFNPSFLYGQTGDMSQIKFPIGAEESRIKYVIDIRDLNNANLALTSDQARGLGWVIRAQSTDKLNYNLLMNSTGLRCATVSNIEFNNCGNGDTVETW</sequence>
<name>A0A6G8RYJ7_9GAMM</name>
<evidence type="ECO:0000313" key="4">
    <source>
        <dbReference type="Proteomes" id="UP000502297"/>
    </source>
</evidence>
<protein>
    <submittedName>
        <fullName evidence="3">Prepilin-type N-terminal cleavage/methylation domain-containing protein</fullName>
    </submittedName>
</protein>
<accession>A0A6G8RYJ7</accession>
<dbReference type="EMBL" id="CP049801">
    <property type="protein sequence ID" value="QIO07022.1"/>
    <property type="molecule type" value="Genomic_DNA"/>
</dbReference>
<dbReference type="Gene3D" id="3.30.700.10">
    <property type="entry name" value="Glycoprotein, Type 4 Pilin"/>
    <property type="match status" value="1"/>
</dbReference>
<dbReference type="Proteomes" id="UP000502297">
    <property type="component" value="Chromosome"/>
</dbReference>
<dbReference type="PANTHER" id="PTHR30093">
    <property type="entry name" value="GENERAL SECRETION PATHWAY PROTEIN G"/>
    <property type="match status" value="1"/>
</dbReference>
<dbReference type="Pfam" id="PF07963">
    <property type="entry name" value="N_methyl"/>
    <property type="match status" value="1"/>
</dbReference>
<feature type="transmembrane region" description="Helical" evidence="2">
    <location>
        <begin position="21"/>
        <end position="44"/>
    </location>
</feature>
<dbReference type="AlphaFoldDB" id="A0A6G8RYJ7"/>
<keyword evidence="1" id="KW-0488">Methylation</keyword>
<dbReference type="SUPFAM" id="SSF54523">
    <property type="entry name" value="Pili subunits"/>
    <property type="match status" value="1"/>
</dbReference>
<evidence type="ECO:0000313" key="3">
    <source>
        <dbReference type="EMBL" id="QIO07022.1"/>
    </source>
</evidence>
<keyword evidence="2" id="KW-0812">Transmembrane</keyword>
<dbReference type="InterPro" id="IPR012902">
    <property type="entry name" value="N_methyl_site"/>
</dbReference>